<keyword evidence="1" id="KW-0472">Membrane</keyword>
<comment type="caution">
    <text evidence="2">The sequence shown here is derived from an EMBL/GenBank/DDBJ whole genome shotgun (WGS) entry which is preliminary data.</text>
</comment>
<keyword evidence="1" id="KW-0812">Transmembrane</keyword>
<organism evidence="2 3">
    <name type="scientific">Bursaphelenchus okinawaensis</name>
    <dbReference type="NCBI Taxonomy" id="465554"/>
    <lineage>
        <taxon>Eukaryota</taxon>
        <taxon>Metazoa</taxon>
        <taxon>Ecdysozoa</taxon>
        <taxon>Nematoda</taxon>
        <taxon>Chromadorea</taxon>
        <taxon>Rhabditida</taxon>
        <taxon>Tylenchina</taxon>
        <taxon>Tylenchomorpha</taxon>
        <taxon>Aphelenchoidea</taxon>
        <taxon>Aphelenchoididae</taxon>
        <taxon>Bursaphelenchus</taxon>
    </lineage>
</organism>
<dbReference type="EMBL" id="CAJFDH010000003">
    <property type="protein sequence ID" value="CAD5214073.1"/>
    <property type="molecule type" value="Genomic_DNA"/>
</dbReference>
<keyword evidence="3" id="KW-1185">Reference proteome</keyword>
<dbReference type="AlphaFoldDB" id="A0A811KEA7"/>
<accession>A0A811KEA7</accession>
<dbReference type="Proteomes" id="UP000614601">
    <property type="component" value="Unassembled WGS sequence"/>
</dbReference>
<proteinExistence type="predicted"/>
<name>A0A811KEA7_9BILA</name>
<gene>
    <name evidence="2" type="ORF">BOKJ2_LOCUS5410</name>
</gene>
<evidence type="ECO:0000256" key="1">
    <source>
        <dbReference type="SAM" id="Phobius"/>
    </source>
</evidence>
<feature type="transmembrane region" description="Helical" evidence="1">
    <location>
        <begin position="80"/>
        <end position="107"/>
    </location>
</feature>
<keyword evidence="1" id="KW-1133">Transmembrane helix</keyword>
<feature type="transmembrane region" description="Helical" evidence="1">
    <location>
        <begin position="127"/>
        <end position="148"/>
    </location>
</feature>
<dbReference type="EMBL" id="CAJFCW020000003">
    <property type="protein sequence ID" value="CAG9102030.1"/>
    <property type="molecule type" value="Genomic_DNA"/>
</dbReference>
<protein>
    <submittedName>
        <fullName evidence="2">Uncharacterized protein</fullName>
    </submittedName>
</protein>
<feature type="transmembrane region" description="Helical" evidence="1">
    <location>
        <begin position="21"/>
        <end position="45"/>
    </location>
</feature>
<reference evidence="2" key="1">
    <citation type="submission" date="2020-09" db="EMBL/GenBank/DDBJ databases">
        <authorList>
            <person name="Kikuchi T."/>
        </authorList>
    </citation>
    <scope>NUCLEOTIDE SEQUENCE</scope>
    <source>
        <strain evidence="2">SH1</strain>
    </source>
</reference>
<sequence>MHTYDSYYHCLCGTHVHQGTFLIALLGCIQWGLSAFPMIAAAFAINEFSGIFIAIVSGIPPWCLLIGNRCGIAWCYYPHLFINCIAVAATTILAGILFFFGISASIVGLPDNLRENDVFNEDEGFRLGIAIIMGLFLALFAYIEYYLLRVVYRGYVYLKDECSLPANDTTVDLV</sequence>
<dbReference type="Proteomes" id="UP000783686">
    <property type="component" value="Unassembled WGS sequence"/>
</dbReference>
<feature type="transmembrane region" description="Helical" evidence="1">
    <location>
        <begin position="51"/>
        <end position="68"/>
    </location>
</feature>
<dbReference type="OrthoDB" id="10483263at2759"/>
<evidence type="ECO:0000313" key="2">
    <source>
        <dbReference type="EMBL" id="CAD5214073.1"/>
    </source>
</evidence>
<evidence type="ECO:0000313" key="3">
    <source>
        <dbReference type="Proteomes" id="UP000614601"/>
    </source>
</evidence>